<comment type="caution">
    <text evidence="8">The sequence shown here is derived from an EMBL/GenBank/DDBJ whole genome shotgun (WGS) entry which is preliminary data.</text>
</comment>
<dbReference type="GO" id="GO:0016887">
    <property type="term" value="F:ATP hydrolysis activity"/>
    <property type="evidence" value="ECO:0007669"/>
    <property type="project" value="InterPro"/>
</dbReference>
<proteinExistence type="inferred from homology"/>
<evidence type="ECO:0000256" key="4">
    <source>
        <dbReference type="ARBA" id="ARBA00022741"/>
    </source>
</evidence>
<feature type="domain" description="AAA+ ATPase" evidence="7">
    <location>
        <begin position="40"/>
        <end position="161"/>
    </location>
</feature>
<evidence type="ECO:0000256" key="6">
    <source>
        <dbReference type="ARBA" id="ARBA00032141"/>
    </source>
</evidence>
<dbReference type="AlphaFoldDB" id="A0A0M0BS25"/>
<dbReference type="Gene3D" id="3.40.50.300">
    <property type="entry name" value="P-loop containing nucleotide triphosphate hydrolases"/>
    <property type="match status" value="1"/>
</dbReference>
<protein>
    <recommendedName>
        <fullName evidence="2">Replication factor C large subunit</fullName>
    </recommendedName>
    <alternativeName>
        <fullName evidence="6">Clamp loader large subunit</fullName>
    </alternativeName>
</protein>
<name>A0A0M0BS25_9ARCH</name>
<dbReference type="EMBL" id="LFWV01000045">
    <property type="protein sequence ID" value="KON31016.1"/>
    <property type="molecule type" value="Genomic_DNA"/>
</dbReference>
<dbReference type="Gene3D" id="1.10.8.60">
    <property type="match status" value="1"/>
</dbReference>
<dbReference type="GO" id="GO:0005524">
    <property type="term" value="F:ATP binding"/>
    <property type="evidence" value="ECO:0007669"/>
    <property type="project" value="UniProtKB-KW"/>
</dbReference>
<keyword evidence="5" id="KW-0067">ATP-binding</keyword>
<evidence type="ECO:0000259" key="7">
    <source>
        <dbReference type="SMART" id="SM00382"/>
    </source>
</evidence>
<dbReference type="CDD" id="cd18140">
    <property type="entry name" value="HLD_clamp_RFC"/>
    <property type="match status" value="1"/>
</dbReference>
<evidence type="ECO:0000313" key="8">
    <source>
        <dbReference type="EMBL" id="KON31016.1"/>
    </source>
</evidence>
<dbReference type="InterPro" id="IPR003959">
    <property type="entry name" value="ATPase_AAA_core"/>
</dbReference>
<comment type="similarity">
    <text evidence="1">Belongs to the activator 1 small subunits family. RfcL subfamily.</text>
</comment>
<sequence>MYTAWTVKHKPKSTCEIVGNILAIKALREWLRSWEKGIPKKRATFLHGPAGVGKTVTVEALAHELQMELVEKNASDYRTEDAINRFAGLASQYGSLFGGKRIILLDELDGLMGNADKGGVKAIINIVKNARCPLVLIANNAYNPRFRTLRSYCLLIEFKKPAAGMILKTLERISTREEIQPEETVLKFIAQRAEGDVRSAVNDFQALAQGKKRLTYNDVSWLAHRDRQDSIFNVVKLIIYGRTSLGAKKAVNMADVDLDMLFEWIYENAPSHLTDPHDLAEAMNALSMADVYRGRIRASQDWSLLRYVIDYMTAGVAMARQNSKVSGWIPFKFPSRIMALSRSKTQRATRKKIGLKIRRRFHISAKRASNEVLPYLRIIFKGNAQMAAGIAKWLDLDREMVA</sequence>
<dbReference type="Pfam" id="PF00004">
    <property type="entry name" value="AAA"/>
    <property type="match status" value="1"/>
</dbReference>
<dbReference type="InterPro" id="IPR023935">
    <property type="entry name" value="Rep_factor-C_lsu"/>
</dbReference>
<feature type="non-terminal residue" evidence="8">
    <location>
        <position position="402"/>
    </location>
</feature>
<dbReference type="SUPFAM" id="SSF52540">
    <property type="entry name" value="P-loop containing nucleoside triphosphate hydrolases"/>
    <property type="match status" value="1"/>
</dbReference>
<dbReference type="NCBIfam" id="NF003229">
    <property type="entry name" value="PRK04195.1-5"/>
    <property type="match status" value="1"/>
</dbReference>
<keyword evidence="4" id="KW-0547">Nucleotide-binding</keyword>
<keyword evidence="3" id="KW-0235">DNA replication</keyword>
<organism evidence="8 9">
    <name type="scientific">miscellaneous Crenarchaeota group-1 archaeon SG8-32-3</name>
    <dbReference type="NCBI Taxonomy" id="1685125"/>
    <lineage>
        <taxon>Archaea</taxon>
        <taxon>Candidatus Bathyarchaeota</taxon>
        <taxon>MCG-1</taxon>
    </lineage>
</organism>
<dbReference type="PANTHER" id="PTHR23389">
    <property type="entry name" value="CHROMOSOME TRANSMISSION FIDELITY FACTOR 18"/>
    <property type="match status" value="1"/>
</dbReference>
<reference evidence="9" key="1">
    <citation type="submission" date="2015-06" db="EMBL/GenBank/DDBJ databases">
        <title>New insights into the roles of widespread benthic archaea in carbon and nitrogen cycling.</title>
        <authorList>
            <person name="Lazar C.S."/>
            <person name="Baker B.J."/>
            <person name="Seitz K.W."/>
            <person name="Hyde A.S."/>
            <person name="Dick G.J."/>
            <person name="Hinrichs K.-U."/>
            <person name="Teske A.P."/>
        </authorList>
    </citation>
    <scope>NUCLEOTIDE SEQUENCE [LARGE SCALE GENOMIC DNA]</scope>
</reference>
<dbReference type="GO" id="GO:0006260">
    <property type="term" value="P:DNA replication"/>
    <property type="evidence" value="ECO:0007669"/>
    <property type="project" value="UniProtKB-KW"/>
</dbReference>
<dbReference type="InterPro" id="IPR047854">
    <property type="entry name" value="RFC_lid"/>
</dbReference>
<dbReference type="PANTHER" id="PTHR23389:SF6">
    <property type="entry name" value="REPLICATION FACTOR C SUBUNIT 1"/>
    <property type="match status" value="1"/>
</dbReference>
<gene>
    <name evidence="8" type="ORF">AC478_03380</name>
</gene>
<dbReference type="CDD" id="cd00009">
    <property type="entry name" value="AAA"/>
    <property type="match status" value="1"/>
</dbReference>
<evidence type="ECO:0000313" key="9">
    <source>
        <dbReference type="Proteomes" id="UP000054016"/>
    </source>
</evidence>
<dbReference type="SMART" id="SM00382">
    <property type="entry name" value="AAA"/>
    <property type="match status" value="1"/>
</dbReference>
<dbReference type="InterPro" id="IPR027417">
    <property type="entry name" value="P-loop_NTPase"/>
</dbReference>
<evidence type="ECO:0000256" key="1">
    <source>
        <dbReference type="ARBA" id="ARBA00006878"/>
    </source>
</evidence>
<evidence type="ECO:0000256" key="2">
    <source>
        <dbReference type="ARBA" id="ARBA00014793"/>
    </source>
</evidence>
<dbReference type="HAMAP" id="MF_01508">
    <property type="entry name" value="RfcL"/>
    <property type="match status" value="1"/>
</dbReference>
<evidence type="ECO:0000256" key="3">
    <source>
        <dbReference type="ARBA" id="ARBA00022705"/>
    </source>
</evidence>
<dbReference type="Proteomes" id="UP000054016">
    <property type="component" value="Unassembled WGS sequence"/>
</dbReference>
<evidence type="ECO:0000256" key="5">
    <source>
        <dbReference type="ARBA" id="ARBA00022840"/>
    </source>
</evidence>
<dbReference type="InterPro" id="IPR003593">
    <property type="entry name" value="AAA+_ATPase"/>
</dbReference>
<accession>A0A0M0BS25</accession>